<dbReference type="EMBL" id="BKCP01008037">
    <property type="protein sequence ID" value="GER47688.1"/>
    <property type="molecule type" value="Genomic_DNA"/>
</dbReference>
<proteinExistence type="predicted"/>
<gene>
    <name evidence="1" type="ORF">STAS_24823</name>
</gene>
<keyword evidence="2" id="KW-1185">Reference proteome</keyword>
<protein>
    <submittedName>
        <fullName evidence="1">Homeodomain-like superfamily protein</fullName>
    </submittedName>
</protein>
<dbReference type="Proteomes" id="UP000325081">
    <property type="component" value="Unassembled WGS sequence"/>
</dbReference>
<accession>A0A5A7QS45</accession>
<dbReference type="GO" id="GO:0003677">
    <property type="term" value="F:DNA binding"/>
    <property type="evidence" value="ECO:0007669"/>
    <property type="project" value="UniProtKB-KW"/>
</dbReference>
<dbReference type="AlphaFoldDB" id="A0A5A7QS45"/>
<reference evidence="2" key="1">
    <citation type="journal article" date="2019" name="Curr. Biol.">
        <title>Genome Sequence of Striga asiatica Provides Insight into the Evolution of Plant Parasitism.</title>
        <authorList>
            <person name="Yoshida S."/>
            <person name="Kim S."/>
            <person name="Wafula E.K."/>
            <person name="Tanskanen J."/>
            <person name="Kim Y.M."/>
            <person name="Honaas L."/>
            <person name="Yang Z."/>
            <person name="Spallek T."/>
            <person name="Conn C.E."/>
            <person name="Ichihashi Y."/>
            <person name="Cheong K."/>
            <person name="Cui S."/>
            <person name="Der J.P."/>
            <person name="Gundlach H."/>
            <person name="Jiao Y."/>
            <person name="Hori C."/>
            <person name="Ishida J.K."/>
            <person name="Kasahara H."/>
            <person name="Kiba T."/>
            <person name="Kim M.S."/>
            <person name="Koo N."/>
            <person name="Laohavisit A."/>
            <person name="Lee Y.H."/>
            <person name="Lumba S."/>
            <person name="McCourt P."/>
            <person name="Mortimer J.C."/>
            <person name="Mutuku J.M."/>
            <person name="Nomura T."/>
            <person name="Sasaki-Sekimoto Y."/>
            <person name="Seto Y."/>
            <person name="Wang Y."/>
            <person name="Wakatake T."/>
            <person name="Sakakibara H."/>
            <person name="Demura T."/>
            <person name="Yamaguchi S."/>
            <person name="Yoneyama K."/>
            <person name="Manabe R.I."/>
            <person name="Nelson D.C."/>
            <person name="Schulman A.H."/>
            <person name="Timko M.P."/>
            <person name="dePamphilis C.W."/>
            <person name="Choi D."/>
            <person name="Shirasu K."/>
        </authorList>
    </citation>
    <scope>NUCLEOTIDE SEQUENCE [LARGE SCALE GENOMIC DNA]</scope>
    <source>
        <strain evidence="2">cv. UVA1</strain>
    </source>
</reference>
<evidence type="ECO:0000313" key="2">
    <source>
        <dbReference type="Proteomes" id="UP000325081"/>
    </source>
</evidence>
<keyword evidence="1" id="KW-0371">Homeobox</keyword>
<keyword evidence="1" id="KW-0238">DNA-binding</keyword>
<name>A0A5A7QS45_STRAF</name>
<evidence type="ECO:0000313" key="1">
    <source>
        <dbReference type="EMBL" id="GER47688.1"/>
    </source>
</evidence>
<sequence length="193" mass="20673">MSCLGHELGSNQHFPDPMSLRNFINCEGESAMNANSETTIALVSPSEQVDTCISLCVEKERAFAQIAAPKPEDEGGSTEWIEDTFSVSTGVKHLDAQVITFLVQLRSGFSSTYYRDDDIEPLGVGAFVNRDGLASVGTKAANSLAALTLIPTTDSSVTGCVLTEERTKVIRYAFIILSYLTALSPVYGPLALG</sequence>
<comment type="caution">
    <text evidence="1">The sequence shown here is derived from an EMBL/GenBank/DDBJ whole genome shotgun (WGS) entry which is preliminary data.</text>
</comment>
<organism evidence="1 2">
    <name type="scientific">Striga asiatica</name>
    <name type="common">Asiatic witchweed</name>
    <name type="synonym">Buchnera asiatica</name>
    <dbReference type="NCBI Taxonomy" id="4170"/>
    <lineage>
        <taxon>Eukaryota</taxon>
        <taxon>Viridiplantae</taxon>
        <taxon>Streptophyta</taxon>
        <taxon>Embryophyta</taxon>
        <taxon>Tracheophyta</taxon>
        <taxon>Spermatophyta</taxon>
        <taxon>Magnoliopsida</taxon>
        <taxon>eudicotyledons</taxon>
        <taxon>Gunneridae</taxon>
        <taxon>Pentapetalae</taxon>
        <taxon>asterids</taxon>
        <taxon>lamiids</taxon>
        <taxon>Lamiales</taxon>
        <taxon>Orobanchaceae</taxon>
        <taxon>Buchnereae</taxon>
        <taxon>Striga</taxon>
    </lineage>
</organism>